<dbReference type="GO" id="GO:0006888">
    <property type="term" value="P:endoplasmic reticulum to Golgi vesicle-mediated transport"/>
    <property type="evidence" value="ECO:0007669"/>
    <property type="project" value="TreeGrafter"/>
</dbReference>
<keyword evidence="3" id="KW-0812">Transmembrane</keyword>
<keyword evidence="3" id="KW-0472">Membrane</keyword>
<dbReference type="InterPro" id="IPR045913">
    <property type="entry name" value="TBC20/Gyp8-like"/>
</dbReference>
<dbReference type="InterPro" id="IPR035969">
    <property type="entry name" value="Rab-GAP_TBC_sf"/>
</dbReference>
<protein>
    <submittedName>
        <fullName evidence="5">Putative GTPase activating protein of Rab-like GTPase</fullName>
    </submittedName>
</protein>
<feature type="region of interest" description="Disordered" evidence="2">
    <location>
        <begin position="1"/>
        <end position="36"/>
    </location>
</feature>
<reference evidence="5" key="1">
    <citation type="journal article" date="2012" name="Proc. Natl. Acad. Sci. U.S.A.">
        <title>Antigenic diversity is generated by distinct evolutionary mechanisms in African trypanosome species.</title>
        <authorList>
            <person name="Jackson A.P."/>
            <person name="Berry A."/>
            <person name="Aslett M."/>
            <person name="Allison H.C."/>
            <person name="Burton P."/>
            <person name="Vavrova-Anderson J."/>
            <person name="Brown R."/>
            <person name="Browne H."/>
            <person name="Corton N."/>
            <person name="Hauser H."/>
            <person name="Gamble J."/>
            <person name="Gilderthorp R."/>
            <person name="Marcello L."/>
            <person name="McQuillan J."/>
            <person name="Otto T.D."/>
            <person name="Quail M.A."/>
            <person name="Sanders M.J."/>
            <person name="van Tonder A."/>
            <person name="Ginger M.L."/>
            <person name="Field M.C."/>
            <person name="Barry J.D."/>
            <person name="Hertz-Fowler C."/>
            <person name="Berriman M."/>
        </authorList>
    </citation>
    <scope>NUCLEOTIDE SEQUENCE</scope>
    <source>
        <strain evidence="5">IL3000</strain>
    </source>
</reference>
<dbReference type="PROSITE" id="PS50086">
    <property type="entry name" value="TBC_RABGAP"/>
    <property type="match status" value="1"/>
</dbReference>
<dbReference type="Pfam" id="PF00566">
    <property type="entry name" value="RabGAP-TBC"/>
    <property type="match status" value="1"/>
</dbReference>
<dbReference type="AlphaFoldDB" id="G0UJ38"/>
<organism evidence="5">
    <name type="scientific">Trypanosoma congolense (strain IL3000)</name>
    <dbReference type="NCBI Taxonomy" id="1068625"/>
    <lineage>
        <taxon>Eukaryota</taxon>
        <taxon>Discoba</taxon>
        <taxon>Euglenozoa</taxon>
        <taxon>Kinetoplastea</taxon>
        <taxon>Metakinetoplastina</taxon>
        <taxon>Trypanosomatida</taxon>
        <taxon>Trypanosomatidae</taxon>
        <taxon>Trypanosoma</taxon>
        <taxon>Nannomonas</taxon>
    </lineage>
</organism>
<evidence type="ECO:0000256" key="2">
    <source>
        <dbReference type="SAM" id="MobiDB-lite"/>
    </source>
</evidence>
<keyword evidence="3" id="KW-1133">Transmembrane helix</keyword>
<feature type="region of interest" description="Disordered" evidence="2">
    <location>
        <begin position="67"/>
        <end position="143"/>
    </location>
</feature>
<dbReference type="PANTHER" id="PTHR20913">
    <property type="entry name" value="TBC1 DOMAIN FAMILY MEMBER 20/GTPASE"/>
    <property type="match status" value="1"/>
</dbReference>
<keyword evidence="1" id="KW-0343">GTPase activation</keyword>
<name>G0UJ38_TRYCI</name>
<sequence>MESSPGKEASDGELSAVGGKVRSPCSSLDEISSPQECRTSCIERGMADNRIRALAWIRISLGMEEGVKREKSATAANGKSRATTGRGGDSRNQSDGTLKMRRTAVSAADEPSSEMTQKGGEEKKHEKDESKSSGPSVKEWGSDLPENCQTRVILADVLRSLWSLYPDEDQRESKRKLLCDILVQMLSKNVERYYYQGLHEMVGFIMYVMEEWDMETIAAVCARLLVQQWHSFSCKELSRSQSMMYAVHAVVAAEDSALATALESCSVGPETHYAMPWLITWYTHVCDDFTALGRLFDFLIANDDENTVIFFTVALMLKKRDRIMAIIRAAKRTGGNALDADYTASGPHEDEESETDVEANNPTVMAIVYTELVRLPKEVLRSDNAQGIEDIIEHSQNLKKKYPDHISHVRETFMRGTVPDAGTPASWWRRWKWGKFPWGKSTPPTLRLIVIGFIGVLCLRGFLSGYFSSRFMRELCASVYDFFLSRFAIQ</sequence>
<evidence type="ECO:0000259" key="4">
    <source>
        <dbReference type="PROSITE" id="PS50086"/>
    </source>
</evidence>
<evidence type="ECO:0000313" key="5">
    <source>
        <dbReference type="EMBL" id="CCC89388.1"/>
    </source>
</evidence>
<dbReference type="InterPro" id="IPR000195">
    <property type="entry name" value="Rab-GAP-TBC_dom"/>
</dbReference>
<feature type="domain" description="Rab-GAP TBC" evidence="4">
    <location>
        <begin position="46"/>
        <end position="303"/>
    </location>
</feature>
<proteinExistence type="predicted"/>
<dbReference type="Gene3D" id="1.10.472.80">
    <property type="entry name" value="Ypt/Rab-GAP domain of gyp1p, domain 3"/>
    <property type="match status" value="1"/>
</dbReference>
<dbReference type="PANTHER" id="PTHR20913:SF7">
    <property type="entry name" value="RE60063P"/>
    <property type="match status" value="1"/>
</dbReference>
<evidence type="ECO:0000256" key="1">
    <source>
        <dbReference type="ARBA" id="ARBA00022468"/>
    </source>
</evidence>
<dbReference type="GO" id="GO:0005096">
    <property type="term" value="F:GTPase activator activity"/>
    <property type="evidence" value="ECO:0007669"/>
    <property type="project" value="UniProtKB-KW"/>
</dbReference>
<dbReference type="Gene3D" id="1.10.8.1310">
    <property type="match status" value="1"/>
</dbReference>
<dbReference type="EMBL" id="HE575314">
    <property type="protein sequence ID" value="CCC89388.1"/>
    <property type="molecule type" value="Genomic_DNA"/>
</dbReference>
<feature type="region of interest" description="Disordered" evidence="2">
    <location>
        <begin position="338"/>
        <end position="357"/>
    </location>
</feature>
<feature type="compositionally biased region" description="Polar residues" evidence="2">
    <location>
        <begin position="24"/>
        <end position="36"/>
    </location>
</feature>
<dbReference type="GO" id="GO:0005789">
    <property type="term" value="C:endoplasmic reticulum membrane"/>
    <property type="evidence" value="ECO:0007669"/>
    <property type="project" value="TreeGrafter"/>
</dbReference>
<dbReference type="SUPFAM" id="SSF47923">
    <property type="entry name" value="Ypt/Rab-GAP domain of gyp1p"/>
    <property type="match status" value="2"/>
</dbReference>
<feature type="compositionally biased region" description="Basic and acidic residues" evidence="2">
    <location>
        <begin position="119"/>
        <end position="131"/>
    </location>
</feature>
<evidence type="ECO:0000256" key="3">
    <source>
        <dbReference type="SAM" id="Phobius"/>
    </source>
</evidence>
<gene>
    <name evidence="5" type="ORF">TCIL3000_1_1560</name>
</gene>
<accession>G0UJ38</accession>
<dbReference type="VEuPathDB" id="TriTrypDB:TcIL3000_1_1560"/>
<feature type="compositionally biased region" description="Polar residues" evidence="2">
    <location>
        <begin position="74"/>
        <end position="83"/>
    </location>
</feature>
<feature type="transmembrane region" description="Helical" evidence="3">
    <location>
        <begin position="445"/>
        <end position="463"/>
    </location>
</feature>